<dbReference type="Pfam" id="PF07110">
    <property type="entry name" value="EthD"/>
    <property type="match status" value="1"/>
</dbReference>
<dbReference type="Proteomes" id="UP000284375">
    <property type="component" value="Unassembled WGS sequence"/>
</dbReference>
<evidence type="ECO:0000256" key="1">
    <source>
        <dbReference type="ARBA" id="ARBA00005986"/>
    </source>
</evidence>
<gene>
    <name evidence="3" type="ORF">VSDG_04120</name>
</gene>
<dbReference type="GO" id="GO:0016491">
    <property type="term" value="F:oxidoreductase activity"/>
    <property type="evidence" value="ECO:0007669"/>
    <property type="project" value="InterPro"/>
</dbReference>
<sequence>MTYSVLIFTYRKPGTTPEQFRAHYESSHVPLIKEIVGKHFPLSHTRRYIHRTVGKAEGTERNAKSPASVLMGTQADFEYDALAELTFPDVGAFQTFFSIAQQPKNAARIAADEEKFLDRSKTSAVIVGETLVATK</sequence>
<evidence type="ECO:0000313" key="4">
    <source>
        <dbReference type="Proteomes" id="UP000284375"/>
    </source>
</evidence>
<evidence type="ECO:0000259" key="2">
    <source>
        <dbReference type="Pfam" id="PF07110"/>
    </source>
</evidence>
<dbReference type="STRING" id="252740.A0A423W0W4"/>
<reference evidence="3 4" key="1">
    <citation type="submission" date="2015-09" db="EMBL/GenBank/DDBJ databases">
        <title>Host preference determinants of Valsa canker pathogens revealed by comparative genomics.</title>
        <authorList>
            <person name="Yin Z."/>
            <person name="Huang L."/>
        </authorList>
    </citation>
    <scope>NUCLEOTIDE SEQUENCE [LARGE SCALE GENOMIC DNA]</scope>
    <source>
        <strain evidence="3 4">YSFL</strain>
    </source>
</reference>
<organism evidence="3 4">
    <name type="scientific">Cytospora chrysosperma</name>
    <name type="common">Cytospora canker fungus</name>
    <name type="synonym">Sphaeria chrysosperma</name>
    <dbReference type="NCBI Taxonomy" id="252740"/>
    <lineage>
        <taxon>Eukaryota</taxon>
        <taxon>Fungi</taxon>
        <taxon>Dikarya</taxon>
        <taxon>Ascomycota</taxon>
        <taxon>Pezizomycotina</taxon>
        <taxon>Sordariomycetes</taxon>
        <taxon>Sordariomycetidae</taxon>
        <taxon>Diaporthales</taxon>
        <taxon>Cytosporaceae</taxon>
        <taxon>Cytospora</taxon>
    </lineage>
</organism>
<dbReference type="OrthoDB" id="2519291at2759"/>
<comment type="caution">
    <text evidence="3">The sequence shown here is derived from an EMBL/GenBank/DDBJ whole genome shotgun (WGS) entry which is preliminary data.</text>
</comment>
<comment type="similarity">
    <text evidence="1">Belongs to the tpcK family.</text>
</comment>
<dbReference type="AlphaFoldDB" id="A0A423W0W4"/>
<dbReference type="SUPFAM" id="SSF54909">
    <property type="entry name" value="Dimeric alpha+beta barrel"/>
    <property type="match status" value="1"/>
</dbReference>
<name>A0A423W0W4_CYTCH</name>
<dbReference type="Gene3D" id="3.30.70.100">
    <property type="match status" value="1"/>
</dbReference>
<keyword evidence="4" id="KW-1185">Reference proteome</keyword>
<evidence type="ECO:0000313" key="3">
    <source>
        <dbReference type="EMBL" id="ROV96977.1"/>
    </source>
</evidence>
<proteinExistence type="inferred from homology"/>
<dbReference type="InterPro" id="IPR011008">
    <property type="entry name" value="Dimeric_a/b-barrel"/>
</dbReference>
<dbReference type="InterPro" id="IPR009799">
    <property type="entry name" value="EthD_dom"/>
</dbReference>
<accession>A0A423W0W4</accession>
<dbReference type="EMBL" id="LJZO01000018">
    <property type="protein sequence ID" value="ROV96977.1"/>
    <property type="molecule type" value="Genomic_DNA"/>
</dbReference>
<feature type="domain" description="EthD" evidence="2">
    <location>
        <begin position="12"/>
        <end position="120"/>
    </location>
</feature>
<protein>
    <recommendedName>
        <fullName evidence="2">EthD domain-containing protein</fullName>
    </recommendedName>
</protein>